<feature type="transmembrane region" description="Helical" evidence="7">
    <location>
        <begin position="221"/>
        <end position="238"/>
    </location>
</feature>
<dbReference type="PANTHER" id="PTHR30487">
    <property type="entry name" value="TYPE 4 PREPILIN-LIKE PROTEINS LEADER PEPTIDE-PROCESSING ENZYME"/>
    <property type="match status" value="1"/>
</dbReference>
<evidence type="ECO:0000256" key="6">
    <source>
        <dbReference type="ARBA" id="ARBA00023136"/>
    </source>
</evidence>
<comment type="subcellular location">
    <subcellularLocation>
        <location evidence="1">Cell membrane</location>
        <topology evidence="1">Multi-pass membrane protein</topology>
    </subcellularLocation>
</comment>
<keyword evidence="6 7" id="KW-0472">Membrane</keyword>
<evidence type="ECO:0000256" key="3">
    <source>
        <dbReference type="ARBA" id="ARBA00022475"/>
    </source>
</evidence>
<evidence type="ECO:0000256" key="2">
    <source>
        <dbReference type="ARBA" id="ARBA00005801"/>
    </source>
</evidence>
<comment type="similarity">
    <text evidence="2">Belongs to the peptidase A24 family.</text>
</comment>
<dbReference type="RefSeq" id="WP_311780537.1">
    <property type="nucleotide sequence ID" value="NZ_JALRMR010000009.1"/>
</dbReference>
<sequence length="240" mass="27829">MLFLILLWIFGCCFGSFILVISLRVPLNQSIIRPRSHCEHCKTTLPILSLIPVFSYIIQKGRCLICQSVIPFYYLLIEFSTGVLVVFSFFLFKSQPLELLIAWTLIFFSLIFSLTDLFYFILPNSLMLLFLVIILLECWYLDDFNWFHSALNSIFILFLLLSISFVTHEGLGGGDIKFYFVLSWLLGFQGILVAIIISCFFALIAIFISRKRLFFSLNDKLPFAPFISLGAFLVFCFQRY</sequence>
<dbReference type="GO" id="GO:0006465">
    <property type="term" value="P:signal peptide processing"/>
    <property type="evidence" value="ECO:0007669"/>
    <property type="project" value="TreeGrafter"/>
</dbReference>
<evidence type="ECO:0000256" key="7">
    <source>
        <dbReference type="SAM" id="Phobius"/>
    </source>
</evidence>
<dbReference type="Proteomes" id="UP001249945">
    <property type="component" value="Unassembled WGS sequence"/>
</dbReference>
<comment type="caution">
    <text evidence="10">The sequence shown here is derived from an EMBL/GenBank/DDBJ whole genome shotgun (WGS) entry which is preliminary data.</text>
</comment>
<dbReference type="EMBL" id="JALRMR010000009">
    <property type="protein sequence ID" value="MDT1974452.1"/>
    <property type="molecule type" value="Genomic_DNA"/>
</dbReference>
<dbReference type="Pfam" id="PF06750">
    <property type="entry name" value="A24_N_bact"/>
    <property type="match status" value="1"/>
</dbReference>
<evidence type="ECO:0000256" key="1">
    <source>
        <dbReference type="ARBA" id="ARBA00004651"/>
    </source>
</evidence>
<dbReference type="PANTHER" id="PTHR30487:SF0">
    <property type="entry name" value="PREPILIN LEADER PEPTIDASE_N-METHYLTRANSFERASE-RELATED"/>
    <property type="match status" value="1"/>
</dbReference>
<evidence type="ECO:0000259" key="9">
    <source>
        <dbReference type="Pfam" id="PF06750"/>
    </source>
</evidence>
<dbReference type="Gene3D" id="1.20.120.1220">
    <property type="match status" value="1"/>
</dbReference>
<keyword evidence="5 7" id="KW-1133">Transmembrane helix</keyword>
<dbReference type="GO" id="GO:0004190">
    <property type="term" value="F:aspartic-type endopeptidase activity"/>
    <property type="evidence" value="ECO:0007669"/>
    <property type="project" value="InterPro"/>
</dbReference>
<dbReference type="Pfam" id="PF01478">
    <property type="entry name" value="Peptidase_A24"/>
    <property type="match status" value="1"/>
</dbReference>
<evidence type="ECO:0000313" key="10">
    <source>
        <dbReference type="EMBL" id="MDT1974452.1"/>
    </source>
</evidence>
<feature type="domain" description="Prepilin peptidase A24 N-terminal" evidence="9">
    <location>
        <begin position="9"/>
        <end position="90"/>
    </location>
</feature>
<dbReference type="InterPro" id="IPR000045">
    <property type="entry name" value="Prepilin_IV_endopep_pep"/>
</dbReference>
<feature type="domain" description="Prepilin type IV endopeptidase peptidase" evidence="8">
    <location>
        <begin position="104"/>
        <end position="205"/>
    </location>
</feature>
<dbReference type="InterPro" id="IPR050882">
    <property type="entry name" value="Prepilin_peptidase/N-MTase"/>
</dbReference>
<feature type="transmembrane region" description="Helical" evidence="7">
    <location>
        <begin position="70"/>
        <end position="92"/>
    </location>
</feature>
<gene>
    <name evidence="10" type="ORF">MX635_08630</name>
</gene>
<feature type="transmembrane region" description="Helical" evidence="7">
    <location>
        <begin position="178"/>
        <end position="209"/>
    </location>
</feature>
<organism evidence="10 11">
    <name type="scientific">Carnobacterium divergens</name>
    <name type="common">Lactobacillus divergens</name>
    <dbReference type="NCBI Taxonomy" id="2748"/>
    <lineage>
        <taxon>Bacteria</taxon>
        <taxon>Bacillati</taxon>
        <taxon>Bacillota</taxon>
        <taxon>Bacilli</taxon>
        <taxon>Lactobacillales</taxon>
        <taxon>Carnobacteriaceae</taxon>
        <taxon>Carnobacterium</taxon>
    </lineage>
</organism>
<dbReference type="InterPro" id="IPR010627">
    <property type="entry name" value="Prepilin_pept_A24_N"/>
</dbReference>
<evidence type="ECO:0000259" key="8">
    <source>
        <dbReference type="Pfam" id="PF01478"/>
    </source>
</evidence>
<evidence type="ECO:0000256" key="4">
    <source>
        <dbReference type="ARBA" id="ARBA00022692"/>
    </source>
</evidence>
<evidence type="ECO:0000313" key="11">
    <source>
        <dbReference type="Proteomes" id="UP001249945"/>
    </source>
</evidence>
<evidence type="ECO:0000256" key="5">
    <source>
        <dbReference type="ARBA" id="ARBA00022989"/>
    </source>
</evidence>
<feature type="transmembrane region" description="Helical" evidence="7">
    <location>
        <begin position="149"/>
        <end position="166"/>
    </location>
</feature>
<proteinExistence type="inferred from homology"/>
<feature type="transmembrane region" description="Helical" evidence="7">
    <location>
        <begin position="6"/>
        <end position="27"/>
    </location>
</feature>
<dbReference type="AlphaFoldDB" id="A0AAW8RBL2"/>
<accession>A0AAW8RBL2</accession>
<protein>
    <submittedName>
        <fullName evidence="10">Prepilin peptidase</fullName>
    </submittedName>
</protein>
<feature type="transmembrane region" description="Helical" evidence="7">
    <location>
        <begin position="99"/>
        <end position="120"/>
    </location>
</feature>
<keyword evidence="3" id="KW-1003">Cell membrane</keyword>
<name>A0AAW8RBL2_CARDV</name>
<dbReference type="GO" id="GO:0005886">
    <property type="term" value="C:plasma membrane"/>
    <property type="evidence" value="ECO:0007669"/>
    <property type="project" value="UniProtKB-SubCell"/>
</dbReference>
<keyword evidence="4 7" id="KW-0812">Transmembrane</keyword>
<reference evidence="10" key="1">
    <citation type="submission" date="2022-04" db="EMBL/GenBank/DDBJ databases">
        <title>Draft genome sequences of lactic acid bacteria (LAB) strains involved in meat spoilage.</title>
        <authorList>
            <person name="Palevich N."/>
        </authorList>
    </citation>
    <scope>NUCLEOTIDE SEQUENCE</scope>
    <source>
        <strain evidence="10">9-14</strain>
    </source>
</reference>